<name>A0A8H4R9W7_9HELO</name>
<evidence type="ECO:0000313" key="2">
    <source>
        <dbReference type="Proteomes" id="UP000566819"/>
    </source>
</evidence>
<dbReference type="Proteomes" id="UP000566819">
    <property type="component" value="Unassembled WGS sequence"/>
</dbReference>
<gene>
    <name evidence="1" type="ORF">G7Y89_g13132</name>
</gene>
<comment type="caution">
    <text evidence="1">The sequence shown here is derived from an EMBL/GenBank/DDBJ whole genome shotgun (WGS) entry which is preliminary data.</text>
</comment>
<organism evidence="1 2">
    <name type="scientific">Cudoniella acicularis</name>
    <dbReference type="NCBI Taxonomy" id="354080"/>
    <lineage>
        <taxon>Eukaryota</taxon>
        <taxon>Fungi</taxon>
        <taxon>Dikarya</taxon>
        <taxon>Ascomycota</taxon>
        <taxon>Pezizomycotina</taxon>
        <taxon>Leotiomycetes</taxon>
        <taxon>Helotiales</taxon>
        <taxon>Tricladiaceae</taxon>
        <taxon>Cudoniella</taxon>
    </lineage>
</organism>
<protein>
    <submittedName>
        <fullName evidence="1">Uncharacterized protein</fullName>
    </submittedName>
</protein>
<accession>A0A8H4R9W7</accession>
<keyword evidence="2" id="KW-1185">Reference proteome</keyword>
<dbReference type="AlphaFoldDB" id="A0A8H4R9W7"/>
<reference evidence="1 2" key="1">
    <citation type="submission" date="2020-03" db="EMBL/GenBank/DDBJ databases">
        <title>Draft Genome Sequence of Cudoniella acicularis.</title>
        <authorList>
            <person name="Buettner E."/>
            <person name="Kellner H."/>
        </authorList>
    </citation>
    <scope>NUCLEOTIDE SEQUENCE [LARGE SCALE GENOMIC DNA]</scope>
    <source>
        <strain evidence="1 2">DSM 108380</strain>
    </source>
</reference>
<evidence type="ECO:0000313" key="1">
    <source>
        <dbReference type="EMBL" id="KAF4625038.1"/>
    </source>
</evidence>
<sequence length="177" mass="19590">MDPEIGAPKSIFTAQASTGFIVGSSVTNFELDGFEIYGSKFETEYREARIHLLDGTKYPGIKPFADVLEGIRIALERPTKNENEDPKLQHINALDCQQICLAIQKSQNIPIMSGIALYSRTWEVQDAYRKCICTYGAGAGKKRVPVYSALSCSDDMSLIKIKFGELKEKKTAEGGDE</sequence>
<proteinExistence type="predicted"/>
<dbReference type="EMBL" id="JAAMPI010001481">
    <property type="protein sequence ID" value="KAF4625038.1"/>
    <property type="molecule type" value="Genomic_DNA"/>
</dbReference>